<accession>A0A3A4R6N7</accession>
<feature type="transmembrane region" description="Helical" evidence="7">
    <location>
        <begin position="7"/>
        <end position="29"/>
    </location>
</feature>
<dbReference type="InterPro" id="IPR052518">
    <property type="entry name" value="CHR_Transporter"/>
</dbReference>
<evidence type="ECO:0000256" key="5">
    <source>
        <dbReference type="ARBA" id="ARBA00022989"/>
    </source>
</evidence>
<gene>
    <name evidence="8" type="ORF">C4541_00675</name>
</gene>
<evidence type="ECO:0000313" key="9">
    <source>
        <dbReference type="Proteomes" id="UP000266426"/>
    </source>
</evidence>
<comment type="subcellular location">
    <subcellularLocation>
        <location evidence="1">Cell membrane</location>
        <topology evidence="1">Multi-pass membrane protein</topology>
    </subcellularLocation>
</comment>
<comment type="similarity">
    <text evidence="2">Belongs to the chromate ion transporter (CHR) (TC 2.A.51) family.</text>
</comment>
<name>A0A3A4R6N7_9BACT</name>
<keyword evidence="6 7" id="KW-0472">Membrane</keyword>
<dbReference type="AlphaFoldDB" id="A0A3A4R6N7"/>
<evidence type="ECO:0000313" key="8">
    <source>
        <dbReference type="EMBL" id="RJP62080.1"/>
    </source>
</evidence>
<keyword evidence="3" id="KW-1003">Cell membrane</keyword>
<feature type="transmembrane region" description="Helical" evidence="7">
    <location>
        <begin position="137"/>
        <end position="154"/>
    </location>
</feature>
<evidence type="ECO:0000256" key="7">
    <source>
        <dbReference type="SAM" id="Phobius"/>
    </source>
</evidence>
<dbReference type="GO" id="GO:0005886">
    <property type="term" value="C:plasma membrane"/>
    <property type="evidence" value="ECO:0007669"/>
    <property type="project" value="UniProtKB-SubCell"/>
</dbReference>
<reference evidence="8 9" key="1">
    <citation type="journal article" date="2017" name="ISME J.">
        <title>Energy and carbon metabolisms in a deep terrestrial subsurface fluid microbial community.</title>
        <authorList>
            <person name="Momper L."/>
            <person name="Jungbluth S.P."/>
            <person name="Lee M.D."/>
            <person name="Amend J.P."/>
        </authorList>
    </citation>
    <scope>NUCLEOTIDE SEQUENCE [LARGE SCALE GENOMIC DNA]</scope>
    <source>
        <strain evidence="8">SURF_26</strain>
    </source>
</reference>
<proteinExistence type="inferred from homology"/>
<evidence type="ECO:0000256" key="3">
    <source>
        <dbReference type="ARBA" id="ARBA00022475"/>
    </source>
</evidence>
<dbReference type="PANTHER" id="PTHR43663:SF1">
    <property type="entry name" value="CHROMATE TRANSPORTER"/>
    <property type="match status" value="1"/>
</dbReference>
<evidence type="ECO:0000256" key="1">
    <source>
        <dbReference type="ARBA" id="ARBA00004651"/>
    </source>
</evidence>
<evidence type="ECO:0000256" key="4">
    <source>
        <dbReference type="ARBA" id="ARBA00022692"/>
    </source>
</evidence>
<dbReference type="Pfam" id="PF02417">
    <property type="entry name" value="Chromate_transp"/>
    <property type="match status" value="1"/>
</dbReference>
<sequence length="175" mass="18734">MPLLLKLVISFMLIGLGAYGGGMVTIPLIQHELVDSRHWLEFSEMARILVVSQMTPGPIAVNAATFTGFRLSGIPGAILATVAVIVPSIVILALLVPCIERFKNKWNLRDFMQGIKIGVLGLILFAVWSYGKAAIKGWLDLAIAAAAFLVLAVFEGKLHPVIVILACGVIGAIVF</sequence>
<protein>
    <submittedName>
        <fullName evidence="8">Chromate transporter</fullName>
    </submittedName>
</protein>
<dbReference type="GO" id="GO:0015109">
    <property type="term" value="F:chromate transmembrane transporter activity"/>
    <property type="evidence" value="ECO:0007669"/>
    <property type="project" value="InterPro"/>
</dbReference>
<dbReference type="PANTHER" id="PTHR43663">
    <property type="entry name" value="CHROMATE TRANSPORT PROTEIN-RELATED"/>
    <property type="match status" value="1"/>
</dbReference>
<feature type="transmembrane region" description="Helical" evidence="7">
    <location>
        <begin position="111"/>
        <end position="131"/>
    </location>
</feature>
<keyword evidence="5 7" id="KW-1133">Transmembrane helix</keyword>
<comment type="caution">
    <text evidence="8">The sequence shown here is derived from an EMBL/GenBank/DDBJ whole genome shotgun (WGS) entry which is preliminary data.</text>
</comment>
<keyword evidence="4 7" id="KW-0812">Transmembrane</keyword>
<dbReference type="Proteomes" id="UP000266426">
    <property type="component" value="Unassembled WGS sequence"/>
</dbReference>
<dbReference type="InterPro" id="IPR003370">
    <property type="entry name" value="Chromate_transpt"/>
</dbReference>
<dbReference type="EMBL" id="QZJZ01000005">
    <property type="protein sequence ID" value="RJP62080.1"/>
    <property type="molecule type" value="Genomic_DNA"/>
</dbReference>
<evidence type="ECO:0000256" key="6">
    <source>
        <dbReference type="ARBA" id="ARBA00023136"/>
    </source>
</evidence>
<evidence type="ECO:0000256" key="2">
    <source>
        <dbReference type="ARBA" id="ARBA00005262"/>
    </source>
</evidence>
<organism evidence="8 9">
    <name type="scientific">Candidatus Auribacter fodinae</name>
    <dbReference type="NCBI Taxonomy" id="2093366"/>
    <lineage>
        <taxon>Bacteria</taxon>
        <taxon>Pseudomonadati</taxon>
        <taxon>Candidatus Auribacterota</taxon>
        <taxon>Candidatus Auribacteria</taxon>
        <taxon>Candidatus Auribacterales</taxon>
        <taxon>Candidatus Auribacteraceae</taxon>
        <taxon>Candidatus Auribacter</taxon>
    </lineage>
</organism>
<feature type="transmembrane region" description="Helical" evidence="7">
    <location>
        <begin position="77"/>
        <end position="99"/>
    </location>
</feature>